<keyword evidence="10" id="KW-1185">Reference proteome</keyword>
<comment type="catalytic activity">
    <reaction evidence="8">
        <text>(2S,3R)-3-hydroxybutane-1,2,3-tricarboxylate = pyruvate + succinate</text>
        <dbReference type="Rhea" id="RHEA:16809"/>
        <dbReference type="ChEBI" id="CHEBI:15361"/>
        <dbReference type="ChEBI" id="CHEBI:30031"/>
        <dbReference type="ChEBI" id="CHEBI:57429"/>
        <dbReference type="EC" id="4.1.3.30"/>
    </reaction>
</comment>
<comment type="catalytic activity">
    <reaction evidence="6">
        <text>3-hydroxybutane-1,2,3-tricarboxylate = pyruvate + succinate</text>
        <dbReference type="Rhea" id="RHEA:57504"/>
        <dbReference type="ChEBI" id="CHEBI:15361"/>
        <dbReference type="ChEBI" id="CHEBI:30031"/>
        <dbReference type="ChEBI" id="CHEBI:141790"/>
    </reaction>
</comment>
<dbReference type="InterPro" id="IPR040442">
    <property type="entry name" value="Pyrv_kinase-like_dom_sf"/>
</dbReference>
<evidence type="ECO:0000256" key="2">
    <source>
        <dbReference type="ARBA" id="ARBA00009282"/>
    </source>
</evidence>
<dbReference type="EMBL" id="FOES01000013">
    <property type="protein sequence ID" value="SEQ42062.1"/>
    <property type="molecule type" value="Genomic_DNA"/>
</dbReference>
<dbReference type="AlphaFoldDB" id="A0A1H9FVZ5"/>
<dbReference type="PANTHER" id="PTHR42905">
    <property type="entry name" value="PHOSPHOENOLPYRUVATE CARBOXYLASE"/>
    <property type="match status" value="1"/>
</dbReference>
<keyword evidence="3" id="KW-0479">Metal-binding</keyword>
<keyword evidence="5 8" id="KW-0456">Lyase</keyword>
<protein>
    <recommendedName>
        <fullName evidence="8">Methylisocitrate lyase</fullName>
        <ecNumber evidence="8">4.1.3.30</ecNumber>
    </recommendedName>
</protein>
<proteinExistence type="inferred from homology"/>
<evidence type="ECO:0000256" key="8">
    <source>
        <dbReference type="RuleBase" id="RU361121"/>
    </source>
</evidence>
<organism evidence="9 10">
    <name type="scientific">Piscibacillus halophilus</name>
    <dbReference type="NCBI Taxonomy" id="571933"/>
    <lineage>
        <taxon>Bacteria</taxon>
        <taxon>Bacillati</taxon>
        <taxon>Bacillota</taxon>
        <taxon>Bacilli</taxon>
        <taxon>Bacillales</taxon>
        <taxon>Bacillaceae</taxon>
        <taxon>Piscibacillus</taxon>
    </lineage>
</organism>
<comment type="pathway">
    <text evidence="8">Organic acid metabolism; propanoate degradation.</text>
</comment>
<evidence type="ECO:0000256" key="4">
    <source>
        <dbReference type="ARBA" id="ARBA00022842"/>
    </source>
</evidence>
<dbReference type="STRING" id="571933.SAMN05216362_11340"/>
<name>A0A1H9FVZ5_9BACI</name>
<dbReference type="GO" id="GO:0019629">
    <property type="term" value="P:propionate catabolic process, 2-methylcitrate cycle"/>
    <property type="evidence" value="ECO:0007669"/>
    <property type="project" value="InterPro"/>
</dbReference>
<dbReference type="RefSeq" id="WP_091773468.1">
    <property type="nucleotide sequence ID" value="NZ_FOES01000013.1"/>
</dbReference>
<dbReference type="PROSITE" id="PS00161">
    <property type="entry name" value="ISOCITRATE_LYASE"/>
    <property type="match status" value="1"/>
</dbReference>
<dbReference type="NCBIfam" id="TIGR02317">
    <property type="entry name" value="prpB"/>
    <property type="match status" value="1"/>
</dbReference>
<comment type="similarity">
    <text evidence="2 8">Belongs to the isocitrate lyase/PEP mutase superfamily. Methylisocitrate lyase family.</text>
</comment>
<evidence type="ECO:0000313" key="9">
    <source>
        <dbReference type="EMBL" id="SEQ42062.1"/>
    </source>
</evidence>
<dbReference type="CDD" id="cd00377">
    <property type="entry name" value="ICL_PEPM"/>
    <property type="match status" value="1"/>
</dbReference>
<dbReference type="Gene3D" id="3.20.20.60">
    <property type="entry name" value="Phosphoenolpyruvate-binding domains"/>
    <property type="match status" value="1"/>
</dbReference>
<comment type="cofactor">
    <cofactor evidence="1">
        <name>Mg(2+)</name>
        <dbReference type="ChEBI" id="CHEBI:18420"/>
    </cofactor>
</comment>
<evidence type="ECO:0000256" key="3">
    <source>
        <dbReference type="ARBA" id="ARBA00022723"/>
    </source>
</evidence>
<dbReference type="InterPro" id="IPR015813">
    <property type="entry name" value="Pyrv/PenolPyrv_kinase-like_dom"/>
</dbReference>
<dbReference type="GO" id="GO:0046421">
    <property type="term" value="F:methylisocitrate lyase activity"/>
    <property type="evidence" value="ECO:0007669"/>
    <property type="project" value="UniProtKB-EC"/>
</dbReference>
<evidence type="ECO:0000256" key="7">
    <source>
        <dbReference type="ARBA" id="ARBA00058526"/>
    </source>
</evidence>
<dbReference type="UniPathway" id="UPA00946"/>
<comment type="function">
    <text evidence="7">Involved in the methylcitric acid cycle. Catalyzes the cleavage of 2-methylisocitrate to yield pyruvate and succinate.</text>
</comment>
<reference evidence="9 10" key="1">
    <citation type="submission" date="2016-10" db="EMBL/GenBank/DDBJ databases">
        <authorList>
            <person name="de Groot N.N."/>
        </authorList>
    </citation>
    <scope>NUCLEOTIDE SEQUENCE [LARGE SCALE GENOMIC DNA]</scope>
    <source>
        <strain evidence="9 10">DSM 21633</strain>
    </source>
</reference>
<dbReference type="InterPro" id="IPR012695">
    <property type="entry name" value="PrpB"/>
</dbReference>
<dbReference type="GO" id="GO:0046872">
    <property type="term" value="F:metal ion binding"/>
    <property type="evidence" value="ECO:0007669"/>
    <property type="project" value="UniProtKB-KW"/>
</dbReference>
<dbReference type="EC" id="4.1.3.30" evidence="8"/>
<gene>
    <name evidence="9" type="ORF">SAMN05216362_11340</name>
</gene>
<dbReference type="SUPFAM" id="SSF51621">
    <property type="entry name" value="Phosphoenolpyruvate/pyruvate domain"/>
    <property type="match status" value="1"/>
</dbReference>
<evidence type="ECO:0000256" key="5">
    <source>
        <dbReference type="ARBA" id="ARBA00023239"/>
    </source>
</evidence>
<keyword evidence="4" id="KW-0460">Magnesium</keyword>
<evidence type="ECO:0000256" key="1">
    <source>
        <dbReference type="ARBA" id="ARBA00001946"/>
    </source>
</evidence>
<sequence>MTWLVSNQSSQKELAKQLKNEMNQQGILKIIGAHDSMAGLVAKQVGFSALYLSGGALTASKGYPDIGLLNSTEVANHAKEIVRATNLPMLVDVDNGFGGPLNVARTVKEMVESGVAAIQMEDQKIPKKCGHLNGKQLISKEEMVEKIKMVKKVAPSLVLIARTDAHSVEGIDSTIERAKAYEEAGADAIFPEAIGKEDEFKRFTEAINIPLLANMTEFGKTPYYTDQQFEDMGYDMVIYPVTSLRVAAKAYEIAFTEIFTQGTQKGVLDQMQTREQLYETIRLEDYEDLDKSIAKTVLPTIEGDE</sequence>
<dbReference type="PANTHER" id="PTHR42905:SF5">
    <property type="entry name" value="CARBOXYVINYL-CARBOXYPHOSPHONATE PHOSPHORYLMUTASE, CHLOROPLASTIC"/>
    <property type="match status" value="1"/>
</dbReference>
<dbReference type="FunFam" id="3.20.20.60:FF:000009">
    <property type="entry name" value="2-methylisocitrate lyase"/>
    <property type="match status" value="1"/>
</dbReference>
<dbReference type="InterPro" id="IPR018523">
    <property type="entry name" value="Isocitrate_lyase_ph_CS"/>
</dbReference>
<evidence type="ECO:0000313" key="10">
    <source>
        <dbReference type="Proteomes" id="UP000199427"/>
    </source>
</evidence>
<dbReference type="OrthoDB" id="8629576at2"/>
<dbReference type="Pfam" id="PF13714">
    <property type="entry name" value="PEP_mutase"/>
    <property type="match status" value="1"/>
</dbReference>
<dbReference type="InterPro" id="IPR039556">
    <property type="entry name" value="ICL/PEPM"/>
</dbReference>
<dbReference type="Proteomes" id="UP000199427">
    <property type="component" value="Unassembled WGS sequence"/>
</dbReference>
<accession>A0A1H9FVZ5</accession>
<evidence type="ECO:0000256" key="6">
    <source>
        <dbReference type="ARBA" id="ARBA00051150"/>
    </source>
</evidence>
<comment type="function">
    <text evidence="8">Catalyzes the thermodynamically favored C-C bond cleavage of (2R,3S)-2-methylisocitrate to yield pyruvate and succinate.</text>
</comment>